<dbReference type="AlphaFoldDB" id="A0A9W6B9H2"/>
<evidence type="ECO:0000256" key="12">
    <source>
        <dbReference type="SAM" id="Phobius"/>
    </source>
</evidence>
<feature type="region of interest" description="Disordered" evidence="11">
    <location>
        <begin position="1029"/>
        <end position="1061"/>
    </location>
</feature>
<comment type="subcellular location">
    <subcellularLocation>
        <location evidence="1">Endoplasmic reticulum membrane</location>
        <topology evidence="1">Multi-pass membrane protein</topology>
    </subcellularLocation>
</comment>
<reference evidence="13 14" key="1">
    <citation type="journal article" date="2023" name="Commun. Biol.">
        <title>Reorganization of the ancestral sex-determining regions during the evolution of trioecy in Pleodorina starrii.</title>
        <authorList>
            <person name="Takahashi K."/>
            <person name="Suzuki S."/>
            <person name="Kawai-Toyooka H."/>
            <person name="Yamamoto K."/>
            <person name="Hamaji T."/>
            <person name="Ootsuki R."/>
            <person name="Yamaguchi H."/>
            <person name="Kawachi M."/>
            <person name="Higashiyama T."/>
            <person name="Nozaki H."/>
        </authorList>
    </citation>
    <scope>NUCLEOTIDE SEQUENCE [LARGE SCALE GENOMIC DNA]</scope>
    <source>
        <strain evidence="13 14">NIES-4479</strain>
    </source>
</reference>
<feature type="transmembrane region" description="Helical" evidence="12">
    <location>
        <begin position="456"/>
        <end position="486"/>
    </location>
</feature>
<feature type="compositionally biased region" description="Acidic residues" evidence="11">
    <location>
        <begin position="1033"/>
        <end position="1061"/>
    </location>
</feature>
<dbReference type="EMBL" id="BRXU01000001">
    <property type="protein sequence ID" value="GLC47645.1"/>
    <property type="molecule type" value="Genomic_DNA"/>
</dbReference>
<feature type="compositionally biased region" description="Low complexity" evidence="11">
    <location>
        <begin position="890"/>
        <end position="901"/>
    </location>
</feature>
<feature type="compositionally biased region" description="Low complexity" evidence="11">
    <location>
        <begin position="177"/>
        <end position="200"/>
    </location>
</feature>
<dbReference type="GO" id="GO:0004144">
    <property type="term" value="F:diacylglycerol O-acyltransferase activity"/>
    <property type="evidence" value="ECO:0007669"/>
    <property type="project" value="UniProtKB-ARBA"/>
</dbReference>
<keyword evidence="3" id="KW-0444">Lipid biosynthesis</keyword>
<feature type="transmembrane region" description="Helical" evidence="12">
    <location>
        <begin position="64"/>
        <end position="86"/>
    </location>
</feature>
<feature type="compositionally biased region" description="Basic and acidic residues" evidence="11">
    <location>
        <begin position="563"/>
        <end position="572"/>
    </location>
</feature>
<keyword evidence="10" id="KW-0012">Acyltransferase</keyword>
<dbReference type="GO" id="GO:0006629">
    <property type="term" value="P:lipid metabolic process"/>
    <property type="evidence" value="ECO:0007669"/>
    <property type="project" value="UniProtKB-KW"/>
</dbReference>
<dbReference type="PANTHER" id="PTHR12317">
    <property type="entry name" value="DIACYLGLYCEROL O-ACYLTRANSFERASE"/>
    <property type="match status" value="1"/>
</dbReference>
<comment type="similarity">
    <text evidence="2">Belongs to the diacylglycerol acyltransferase family.</text>
</comment>
<evidence type="ECO:0000256" key="11">
    <source>
        <dbReference type="SAM" id="MobiDB-lite"/>
    </source>
</evidence>
<feature type="compositionally biased region" description="Gly residues" evidence="11">
    <location>
        <begin position="902"/>
        <end position="914"/>
    </location>
</feature>
<feature type="region of interest" description="Disordered" evidence="11">
    <location>
        <begin position="154"/>
        <end position="222"/>
    </location>
</feature>
<proteinExistence type="inferred from homology"/>
<dbReference type="PANTHER" id="PTHR12317:SF34">
    <property type="entry name" value="ACYLTRANSFERASE"/>
    <property type="match status" value="1"/>
</dbReference>
<dbReference type="GO" id="GO:0005789">
    <property type="term" value="C:endoplasmic reticulum membrane"/>
    <property type="evidence" value="ECO:0007669"/>
    <property type="project" value="UniProtKB-SubCell"/>
</dbReference>
<evidence type="ECO:0008006" key="15">
    <source>
        <dbReference type="Google" id="ProtNLM"/>
    </source>
</evidence>
<organism evidence="13 14">
    <name type="scientific">Pleodorina starrii</name>
    <dbReference type="NCBI Taxonomy" id="330485"/>
    <lineage>
        <taxon>Eukaryota</taxon>
        <taxon>Viridiplantae</taxon>
        <taxon>Chlorophyta</taxon>
        <taxon>core chlorophytes</taxon>
        <taxon>Chlorophyceae</taxon>
        <taxon>CS clade</taxon>
        <taxon>Chlamydomonadales</taxon>
        <taxon>Volvocaceae</taxon>
        <taxon>Pleodorina</taxon>
    </lineage>
</organism>
<dbReference type="Pfam" id="PF03982">
    <property type="entry name" value="DAGAT"/>
    <property type="match status" value="2"/>
</dbReference>
<sequence>MELIIAQLVHAANAASRPVASALHVCLCLTYAAHLYRHRHDWASGQKILRSLFFFPLQGGHRHAVFQVFAWGLWTLSAAITLPVYLSILAADSRGSAAAGIRSALLRILGLRKPLIPLTHVDAASGAAAVSGLWGELFMLKALLVFEGGARLSRGAGRRGRQGVNRRDRATTDAETRPQQQQLQLLSSSQQEALPQAAAATEEEEDECQQQQGRTAERSPDELHRTQLLEGPLASLLVCLMGLSLSVTGFVLLLALEHLPDTASGVLYCCLALSCVFIGASSTHGLGGHLRHCAGAASSAGAAVLRGGASAAAAAATAAAGAVQGGGSGGGGAHAGHGAAGAGDAGGAGDVGDGDGEEADVAPTWRFFQPFQGGSVFVATQAIGWTLFSSTVVAVLLLAKELVVGVGYCMRCWALAAGMLMMATQLVLGASILTFQNRRRARKLLQPVLHHPRASLARAAGLAMPVVMMYLPLHVSCSAVAAAFALLPPGRAGAAVAAVLLPYFAITLRGHPAHSGCRRWSWLCRWFSAEVEGSLAWWSGRLEVIRDFPGTAHQAADRIEELERKREREQRRKLERKRGPQQQQQQQQQEGCREAPAAPAPPARRRYVLGFHPHGLYPTGAGFLPLMPSVQSAFPGTTIVTLTASIVHYLPGLRDIAGWAGFRQVTRATFRRALRDTGAVLLCPGGQAELVYADRAIPPRGSVAAAAEASGAAAAAGAAAVKPREVVAAAAECAITAAAAAAAVERPTGRWPSRPPRSLPAASSRGRHQLVIYAGHQGFVRLALEEGGWLVPVLALGEVLQLRNLISAPEMQRATYKRLGFPVPFILAGRWGLTTLPLRNPLIYVLGAPLAPPAGWEAERSRQLAAAEPPPAAEAAAGAERPRARRRRAAAAAAPPAAAGGTAAGGPRGGGGGGSGGVVVPQEVVDEYHVRFYAALAVLWRRYRHRHPVLAHAELWMEWGKLGPPEDWEERLRRAEAEAEAATVKVAAGEEEGGGGAVEEKGVRVVEAAEGQGLAEALGVVVEASGAEATVAEAEEDSQEEAEAGVEAGVEAEAEAEVARA</sequence>
<evidence type="ECO:0000256" key="10">
    <source>
        <dbReference type="ARBA" id="ARBA00023315"/>
    </source>
</evidence>
<keyword evidence="9 12" id="KW-0472">Membrane</keyword>
<name>A0A9W6B9H2_9CHLO</name>
<evidence type="ECO:0000256" key="5">
    <source>
        <dbReference type="ARBA" id="ARBA00022692"/>
    </source>
</evidence>
<feature type="transmembrane region" description="Helical" evidence="12">
    <location>
        <begin position="233"/>
        <end position="256"/>
    </location>
</feature>
<keyword evidence="7 12" id="KW-1133">Transmembrane helix</keyword>
<evidence type="ECO:0000256" key="8">
    <source>
        <dbReference type="ARBA" id="ARBA00023098"/>
    </source>
</evidence>
<keyword evidence="4" id="KW-0808">Transferase</keyword>
<feature type="transmembrane region" description="Helical" evidence="12">
    <location>
        <begin position="262"/>
        <end position="281"/>
    </location>
</feature>
<evidence type="ECO:0000313" key="13">
    <source>
        <dbReference type="EMBL" id="GLC47645.1"/>
    </source>
</evidence>
<evidence type="ECO:0000256" key="7">
    <source>
        <dbReference type="ARBA" id="ARBA00022989"/>
    </source>
</evidence>
<dbReference type="Proteomes" id="UP001165080">
    <property type="component" value="Unassembled WGS sequence"/>
</dbReference>
<comment type="caution">
    <text evidence="13">The sequence shown here is derived from an EMBL/GenBank/DDBJ whole genome shotgun (WGS) entry which is preliminary data.</text>
</comment>
<evidence type="ECO:0000256" key="1">
    <source>
        <dbReference type="ARBA" id="ARBA00004477"/>
    </source>
</evidence>
<feature type="compositionally biased region" description="Basic and acidic residues" evidence="11">
    <location>
        <begin position="165"/>
        <end position="176"/>
    </location>
</feature>
<evidence type="ECO:0000256" key="3">
    <source>
        <dbReference type="ARBA" id="ARBA00022516"/>
    </source>
</evidence>
<gene>
    <name evidence="13" type="primary">PLEST000753</name>
    <name evidence="13" type="ORF">PLESTB_000011000</name>
</gene>
<feature type="region of interest" description="Disordered" evidence="11">
    <location>
        <begin position="861"/>
        <end position="914"/>
    </location>
</feature>
<feature type="transmembrane region" description="Helical" evidence="12">
    <location>
        <begin position="376"/>
        <end position="398"/>
    </location>
</feature>
<dbReference type="InterPro" id="IPR007130">
    <property type="entry name" value="DAGAT"/>
</dbReference>
<feature type="region of interest" description="Disordered" evidence="11">
    <location>
        <begin position="563"/>
        <end position="599"/>
    </location>
</feature>
<accession>A0A9W6B9H2</accession>
<feature type="compositionally biased region" description="Low complexity" evidence="11">
    <location>
        <begin position="581"/>
        <end position="597"/>
    </location>
</feature>
<evidence type="ECO:0000256" key="2">
    <source>
        <dbReference type="ARBA" id="ARBA00005420"/>
    </source>
</evidence>
<protein>
    <recommendedName>
        <fullName evidence="15">Diacylglycerol O-acyltransferase</fullName>
    </recommendedName>
</protein>
<keyword evidence="14" id="KW-1185">Reference proteome</keyword>
<feature type="transmembrane region" description="Helical" evidence="12">
    <location>
        <begin position="413"/>
        <end position="435"/>
    </location>
</feature>
<keyword evidence="6" id="KW-0256">Endoplasmic reticulum</keyword>
<evidence type="ECO:0000256" key="9">
    <source>
        <dbReference type="ARBA" id="ARBA00023136"/>
    </source>
</evidence>
<evidence type="ECO:0000256" key="6">
    <source>
        <dbReference type="ARBA" id="ARBA00022824"/>
    </source>
</evidence>
<evidence type="ECO:0000256" key="4">
    <source>
        <dbReference type="ARBA" id="ARBA00022679"/>
    </source>
</evidence>
<keyword evidence="8" id="KW-0443">Lipid metabolism</keyword>
<keyword evidence="5 12" id="KW-0812">Transmembrane</keyword>
<evidence type="ECO:0000313" key="14">
    <source>
        <dbReference type="Proteomes" id="UP001165080"/>
    </source>
</evidence>